<comment type="caution">
    <text evidence="3">The sequence shown here is derived from an EMBL/GenBank/DDBJ whole genome shotgun (WGS) entry which is preliminary data.</text>
</comment>
<gene>
    <name evidence="3" type="ORF">T190423A01A_30239</name>
</gene>
<evidence type="ECO:0000256" key="2">
    <source>
        <dbReference type="SAM" id="SignalP"/>
    </source>
</evidence>
<name>A0ABP1F0U5_9FLAO</name>
<evidence type="ECO:0000313" key="4">
    <source>
        <dbReference type="Proteomes" id="UP001497527"/>
    </source>
</evidence>
<evidence type="ECO:0000256" key="1">
    <source>
        <dbReference type="SAM" id="MobiDB-lite"/>
    </source>
</evidence>
<sequence>MKNLKNIIAIALLAISITAFNGCSKDQIVVPSSSATDNSNSGNGSSSGNNGGNTSTGQEVGQQGEITLYKVNGDNIEKIKDYKVSGKDLEYQNDIAKHNEIWDLVKKIVPKNQRDKMGEFLIYNGSVTGSAGFVAEIKKDLSSWVMGIAINYAYEGGFNAGGEVAYTIIHEFGHILTLEKSQVDASITQANCKNYFPGEGCAKENSYINELQSKFWKDIWSEYQTAQNDQNSQQQFYQKYKDRYVTQYASTNPGEDIAEVFATFVTRKDKPNGTTIAEKKILLMYDRSELIDFRNHIRTNLKLRGKGNSAAFELPEPGKWKKANTIGNPFKTKCRRH</sequence>
<dbReference type="SUPFAM" id="SSF55486">
    <property type="entry name" value="Metalloproteases ('zincins'), catalytic domain"/>
    <property type="match status" value="1"/>
</dbReference>
<keyword evidence="4" id="KW-1185">Reference proteome</keyword>
<evidence type="ECO:0000313" key="3">
    <source>
        <dbReference type="EMBL" id="CAL2103125.1"/>
    </source>
</evidence>
<accession>A0ABP1F0U5</accession>
<dbReference type="EMBL" id="CAXJIO010000012">
    <property type="protein sequence ID" value="CAL2103125.1"/>
    <property type="molecule type" value="Genomic_DNA"/>
</dbReference>
<dbReference type="Proteomes" id="UP001497527">
    <property type="component" value="Unassembled WGS sequence"/>
</dbReference>
<dbReference type="InterPro" id="IPR024079">
    <property type="entry name" value="MetalloPept_cat_dom_sf"/>
</dbReference>
<feature type="signal peptide" evidence="2">
    <location>
        <begin position="1"/>
        <end position="21"/>
    </location>
</feature>
<dbReference type="RefSeq" id="WP_348717122.1">
    <property type="nucleotide sequence ID" value="NZ_CAXJIO010000012.1"/>
</dbReference>
<feature type="compositionally biased region" description="Low complexity" evidence="1">
    <location>
        <begin position="32"/>
        <end position="57"/>
    </location>
</feature>
<feature type="chain" id="PRO_5047200178" description="Zinc-binding metallo-peptidase" evidence="2">
    <location>
        <begin position="22"/>
        <end position="337"/>
    </location>
</feature>
<dbReference type="Gene3D" id="3.40.390.10">
    <property type="entry name" value="Collagenase (Catalytic Domain)"/>
    <property type="match status" value="1"/>
</dbReference>
<evidence type="ECO:0008006" key="5">
    <source>
        <dbReference type="Google" id="ProtNLM"/>
    </source>
</evidence>
<organism evidence="3 4">
    <name type="scientific">Tenacibaculum polynesiense</name>
    <dbReference type="NCBI Taxonomy" id="3137857"/>
    <lineage>
        <taxon>Bacteria</taxon>
        <taxon>Pseudomonadati</taxon>
        <taxon>Bacteroidota</taxon>
        <taxon>Flavobacteriia</taxon>
        <taxon>Flavobacteriales</taxon>
        <taxon>Flavobacteriaceae</taxon>
        <taxon>Tenacibaculum</taxon>
    </lineage>
</organism>
<proteinExistence type="predicted"/>
<reference evidence="3 4" key="1">
    <citation type="submission" date="2024-05" db="EMBL/GenBank/DDBJ databases">
        <authorList>
            <person name="Duchaud E."/>
        </authorList>
    </citation>
    <scope>NUCLEOTIDE SEQUENCE [LARGE SCALE GENOMIC DNA]</scope>
    <source>
        <strain evidence="3">Ena-SAMPLE-TAB-13-05-2024-13:56:06:370-140308</strain>
    </source>
</reference>
<feature type="region of interest" description="Disordered" evidence="1">
    <location>
        <begin position="31"/>
        <end position="60"/>
    </location>
</feature>
<keyword evidence="2" id="KW-0732">Signal</keyword>
<protein>
    <recommendedName>
        <fullName evidence="5">Zinc-binding metallo-peptidase</fullName>
    </recommendedName>
</protein>